<feature type="transmembrane region" description="Helical" evidence="1">
    <location>
        <begin position="159"/>
        <end position="177"/>
    </location>
</feature>
<organism evidence="2 3">
    <name type="scientific">Candidatus Enterococcus palustris</name>
    <dbReference type="NCBI Taxonomy" id="1834189"/>
    <lineage>
        <taxon>Bacteria</taxon>
        <taxon>Bacillati</taxon>
        <taxon>Bacillota</taxon>
        <taxon>Bacilli</taxon>
        <taxon>Lactobacillales</taxon>
        <taxon>Enterococcaceae</taxon>
        <taxon>Enterococcus</taxon>
    </lineage>
</organism>
<evidence type="ECO:0000313" key="3">
    <source>
        <dbReference type="Proteomes" id="UP000194948"/>
    </source>
</evidence>
<evidence type="ECO:0008006" key="4">
    <source>
        <dbReference type="Google" id="ProtNLM"/>
    </source>
</evidence>
<reference evidence="2 3" key="2">
    <citation type="submission" date="2024-03" db="EMBL/GenBank/DDBJ databases">
        <title>The Genome Sequence of Enterococcus sp. DIV0205d.</title>
        <authorList>
            <consortium name="The Broad Institute Genomics Platform"/>
            <consortium name="The Broad Institute Microbial Omics Core"/>
            <consortium name="The Broad Institute Genomic Center for Infectious Diseases"/>
            <person name="Earl A."/>
            <person name="Manson A."/>
            <person name="Gilmore M."/>
            <person name="Schwartman J."/>
            <person name="Shea T."/>
            <person name="Abouelleil A."/>
            <person name="Cao P."/>
            <person name="Chapman S."/>
            <person name="Cusick C."/>
            <person name="Young S."/>
            <person name="Neafsey D."/>
            <person name="Nusbaum C."/>
            <person name="Birren B."/>
        </authorList>
    </citation>
    <scope>NUCLEOTIDE SEQUENCE [LARGE SCALE GENOMIC DNA]</scope>
    <source>
        <strain evidence="2 3">7F3_DIV0205</strain>
    </source>
</reference>
<evidence type="ECO:0000313" key="2">
    <source>
        <dbReference type="EMBL" id="WYK01044.1"/>
    </source>
</evidence>
<evidence type="ECO:0000256" key="1">
    <source>
        <dbReference type="SAM" id="Phobius"/>
    </source>
</evidence>
<dbReference type="AlphaFoldDB" id="A0AAQ3Y7H2"/>
<reference evidence="3" key="1">
    <citation type="submission" date="2017-05" db="EMBL/GenBank/DDBJ databases">
        <title>The Genome Sequence of EEnterococcus faecalis 9F2_4866.</title>
        <authorList>
            <consortium name="The Broad Institute Genomics Platform"/>
            <consortium name="The Broad Institute Genomic Center for Infectious Diseases"/>
            <person name="Earl A."/>
            <person name="Manson A."/>
            <person name="Schwartman J."/>
            <person name="Gilmore M."/>
            <person name="Abouelleil A."/>
            <person name="Cao P."/>
            <person name="Chapman S."/>
            <person name="Cusick C."/>
            <person name="Shea T."/>
            <person name="Young S."/>
            <person name="Neafsey D."/>
            <person name="Nusbaum C."/>
            <person name="Birren B."/>
        </authorList>
    </citation>
    <scope>NUCLEOTIDE SEQUENCE [LARGE SCALE GENOMIC DNA]</scope>
    <source>
        <strain evidence="3">7F3_DIV0205</strain>
    </source>
</reference>
<dbReference type="EMBL" id="CP147244">
    <property type="protein sequence ID" value="WYK01044.1"/>
    <property type="molecule type" value="Genomic_DNA"/>
</dbReference>
<feature type="transmembrane region" description="Helical" evidence="1">
    <location>
        <begin position="198"/>
        <end position="216"/>
    </location>
</feature>
<keyword evidence="1" id="KW-1133">Transmembrane helix</keyword>
<keyword evidence="1" id="KW-0812">Transmembrane</keyword>
<sequence length="596" mass="70570">MKKLTLLIMILSFSIIFVLFNDSDYFKLKDYPVAKIITNSDSYKPDEDMHKVYSKLIEIEKKHGIDIIKFTKFKINNRIQYEFNHIGDNSLDSPDFFNREIVSTELKKGIKDENMVGIYYFTEYTDSINKDLTSIGLSIMDSSDTSIFRRIFGIIYDNYFYLLILSLILYIVKLSYSRQKNRLLVMDFVSFKWAEKKFIILVFFLNLFFLMLLRVYNSWALIIEFLFYYAILFFCITIFFIVVYTGLQQIFKLKFFKNIDNRISYILFLMSRFTCFLFIYVSLLSLAPATGEVYLSYVKRPLESVSEYNVVDLTSYSPEFYYGTKNIENDYKDFITKQKDVVLSAYNVGYDFHKNNYDPYSGNSLLVSPNYFDVTTVKDYKGKKIKFTKIGSDSEIYLIIPISQKKNSDRIQKMYTEWANFLTDIPVEKLEIKLSYSEDGQNVYSYGFQSNTSGLTLESPIIMVINPKVLSADQVTAFLSNRFFAYKPDSQFDKDEIYKSYFAEMSKIKYLVNFYSLVWLIRWINILVSVCVVVLLLMRIQENSQVKLVDLLIVDVVTLILINILFPFNNCSYFILIFLMMYYYIKRKLWKRRIEI</sequence>
<feature type="transmembrane region" description="Helical" evidence="1">
    <location>
        <begin position="265"/>
        <end position="287"/>
    </location>
</feature>
<gene>
    <name evidence="2" type="ORF">A5821_002170</name>
</gene>
<protein>
    <recommendedName>
        <fullName evidence="4">Bacteriocin-associated integral membrane protein</fullName>
    </recommendedName>
</protein>
<feature type="transmembrane region" description="Helical" evidence="1">
    <location>
        <begin position="514"/>
        <end position="536"/>
    </location>
</feature>
<dbReference type="RefSeq" id="WP_086314588.1">
    <property type="nucleotide sequence ID" value="NZ_CP147244.1"/>
</dbReference>
<keyword evidence="3" id="KW-1185">Reference proteome</keyword>
<name>A0AAQ3Y7H2_9ENTE</name>
<feature type="transmembrane region" description="Helical" evidence="1">
    <location>
        <begin position="222"/>
        <end position="244"/>
    </location>
</feature>
<accession>A0AAQ3Y7H2</accession>
<dbReference type="Proteomes" id="UP000194948">
    <property type="component" value="Chromosome"/>
</dbReference>
<keyword evidence="1" id="KW-0472">Membrane</keyword>
<proteinExistence type="predicted"/>